<evidence type="ECO:0000256" key="7">
    <source>
        <dbReference type="ARBA" id="ARBA00023136"/>
    </source>
</evidence>
<keyword evidence="4" id="KW-1003">Cell membrane</keyword>
<comment type="caution">
    <text evidence="9">The sequence shown here is derived from an EMBL/GenBank/DDBJ whole genome shotgun (WGS) entry which is preliminary data.</text>
</comment>
<keyword evidence="3" id="KW-0813">Transport</keyword>
<dbReference type="Proteomes" id="UP001596410">
    <property type="component" value="Unassembled WGS sequence"/>
</dbReference>
<feature type="transmembrane region" description="Helical" evidence="8">
    <location>
        <begin position="394"/>
        <end position="416"/>
    </location>
</feature>
<feature type="transmembrane region" description="Helical" evidence="8">
    <location>
        <begin position="344"/>
        <end position="363"/>
    </location>
</feature>
<reference evidence="10" key="1">
    <citation type="journal article" date="2019" name="Int. J. Syst. Evol. Microbiol.">
        <title>The Global Catalogue of Microorganisms (GCM) 10K type strain sequencing project: providing services to taxonomists for standard genome sequencing and annotation.</title>
        <authorList>
            <consortium name="The Broad Institute Genomics Platform"/>
            <consortium name="The Broad Institute Genome Sequencing Center for Infectious Disease"/>
            <person name="Wu L."/>
            <person name="Ma J."/>
        </authorList>
    </citation>
    <scope>NUCLEOTIDE SEQUENCE [LARGE SCALE GENOMIC DNA]</scope>
    <source>
        <strain evidence="10">CGMCC 4.1621</strain>
    </source>
</reference>
<feature type="transmembrane region" description="Helical" evidence="8">
    <location>
        <begin position="87"/>
        <end position="106"/>
    </location>
</feature>
<comment type="subcellular location">
    <subcellularLocation>
        <location evidence="1">Cell membrane</location>
        <topology evidence="1">Multi-pass membrane protein</topology>
    </subcellularLocation>
</comment>
<comment type="similarity">
    <text evidence="2">Belongs to the BCCT transporter (TC 2.A.15) family.</text>
</comment>
<feature type="transmembrane region" description="Helical" evidence="8">
    <location>
        <begin position="46"/>
        <end position="66"/>
    </location>
</feature>
<feature type="transmembrane region" description="Helical" evidence="8">
    <location>
        <begin position="186"/>
        <end position="210"/>
    </location>
</feature>
<feature type="transmembrane region" description="Helical" evidence="8">
    <location>
        <begin position="222"/>
        <end position="246"/>
    </location>
</feature>
<protein>
    <submittedName>
        <fullName evidence="9">BCCT family transporter</fullName>
    </submittedName>
</protein>
<dbReference type="InterPro" id="IPR000060">
    <property type="entry name" value="BCCT_transptr"/>
</dbReference>
<keyword evidence="6 8" id="KW-1133">Transmembrane helix</keyword>
<keyword evidence="7 8" id="KW-0472">Membrane</keyword>
<feature type="transmembrane region" description="Helical" evidence="8">
    <location>
        <begin position="315"/>
        <end position="332"/>
    </location>
</feature>
<organism evidence="9 10">
    <name type="scientific">Halobacillus seohaensis</name>
    <dbReference type="NCBI Taxonomy" id="447421"/>
    <lineage>
        <taxon>Bacteria</taxon>
        <taxon>Bacillati</taxon>
        <taxon>Bacillota</taxon>
        <taxon>Bacilli</taxon>
        <taxon>Bacillales</taxon>
        <taxon>Bacillaceae</taxon>
        <taxon>Halobacillus</taxon>
    </lineage>
</organism>
<evidence type="ECO:0000256" key="5">
    <source>
        <dbReference type="ARBA" id="ARBA00022692"/>
    </source>
</evidence>
<sequence length="507" mass="55389">MFKNFTTVFKISTGILLVLVFIGVVWPDALESTTTDIQALISSKLGWYYLIVVTLFVIVCLALLITPLGRIKLGKQGEKPEFSRPTWIAMLFSAGMGIGLVFWGTAEPISHYAISSPTGETGTEQAIKDAMRFTYFHWGIHAWAIYGIVALVLAYFNFRHGKAGLISATLHPILGKKNAEGILGKVIDILAVIATVIGVATTLGFGAVQINGGLSFLFEIPINFLMQLIIVAIVTVLFMISAWTGLGKGIKILSNANMVLAVLLFLLIFIVGPTLFILNLFTNSIGTYVQNLPTMSFRIAPLNEESREWINNWTVFYWAWWIAWSPFVGIFIARVSRGRSIREFVFTVLILPSVIGFLWFATFGGTAISLEHNGIDTISKLATEESLFGVFSNYPLGMVASIIAITLIGTFFITSADSGTFVLGMMTTGGSDDPSRTIKLTWGVLLSATALALLYTGGLQALQNTMIIAALPFSIIMLLMTISFIKALYIEGKELGVGRFNPPKKKS</sequence>
<dbReference type="PANTHER" id="PTHR30047:SF7">
    <property type="entry name" value="HIGH-AFFINITY CHOLINE TRANSPORT PROTEIN"/>
    <property type="match status" value="1"/>
</dbReference>
<evidence type="ECO:0000313" key="10">
    <source>
        <dbReference type="Proteomes" id="UP001596410"/>
    </source>
</evidence>
<accession>A0ABW2EH81</accession>
<keyword evidence="5 8" id="KW-0812">Transmembrane</keyword>
<evidence type="ECO:0000256" key="4">
    <source>
        <dbReference type="ARBA" id="ARBA00022475"/>
    </source>
</evidence>
<evidence type="ECO:0000256" key="3">
    <source>
        <dbReference type="ARBA" id="ARBA00022448"/>
    </source>
</evidence>
<evidence type="ECO:0000256" key="1">
    <source>
        <dbReference type="ARBA" id="ARBA00004651"/>
    </source>
</evidence>
<feature type="transmembrane region" description="Helical" evidence="8">
    <location>
        <begin position="135"/>
        <end position="156"/>
    </location>
</feature>
<evidence type="ECO:0000256" key="2">
    <source>
        <dbReference type="ARBA" id="ARBA00005658"/>
    </source>
</evidence>
<keyword evidence="10" id="KW-1185">Reference proteome</keyword>
<evidence type="ECO:0000256" key="6">
    <source>
        <dbReference type="ARBA" id="ARBA00022989"/>
    </source>
</evidence>
<evidence type="ECO:0000256" key="8">
    <source>
        <dbReference type="SAM" id="Phobius"/>
    </source>
</evidence>
<dbReference type="PANTHER" id="PTHR30047">
    <property type="entry name" value="HIGH-AFFINITY CHOLINE TRANSPORT PROTEIN-RELATED"/>
    <property type="match status" value="1"/>
</dbReference>
<evidence type="ECO:0000313" key="9">
    <source>
        <dbReference type="EMBL" id="MFC7061513.1"/>
    </source>
</evidence>
<gene>
    <name evidence="9" type="ORF">ACFQIC_06515</name>
</gene>
<dbReference type="Pfam" id="PF02028">
    <property type="entry name" value="BCCT"/>
    <property type="match status" value="1"/>
</dbReference>
<name>A0ABW2EH81_9BACI</name>
<dbReference type="PROSITE" id="PS01303">
    <property type="entry name" value="BCCT"/>
    <property type="match status" value="1"/>
</dbReference>
<proteinExistence type="inferred from homology"/>
<feature type="transmembrane region" description="Helical" evidence="8">
    <location>
        <begin position="467"/>
        <end position="489"/>
    </location>
</feature>
<feature type="transmembrane region" description="Helical" evidence="8">
    <location>
        <begin position="437"/>
        <end position="455"/>
    </location>
</feature>
<feature type="transmembrane region" description="Helical" evidence="8">
    <location>
        <begin position="7"/>
        <end position="26"/>
    </location>
</feature>
<dbReference type="InterPro" id="IPR018093">
    <property type="entry name" value="BCCT_CS"/>
</dbReference>
<feature type="transmembrane region" description="Helical" evidence="8">
    <location>
        <begin position="258"/>
        <end position="281"/>
    </location>
</feature>
<dbReference type="EMBL" id="JBHSZV010000014">
    <property type="protein sequence ID" value="MFC7061513.1"/>
    <property type="molecule type" value="Genomic_DNA"/>
</dbReference>
<dbReference type="RefSeq" id="WP_204707438.1">
    <property type="nucleotide sequence ID" value="NZ_JBHSZV010000014.1"/>
</dbReference>
<dbReference type="NCBIfam" id="TIGR00842">
    <property type="entry name" value="bcct"/>
    <property type="match status" value="1"/>
</dbReference>